<proteinExistence type="predicted"/>
<protein>
    <recommendedName>
        <fullName evidence="3">Thioredoxin-like fold domain-containing protein</fullName>
    </recommendedName>
</protein>
<reference evidence="4 5" key="1">
    <citation type="submission" date="2017-08" db="EMBL/GenBank/DDBJ databases">
        <title>Infants hospitalized years apart are colonized by the same room-sourced microbial strains.</title>
        <authorList>
            <person name="Brooks B."/>
            <person name="Olm M.R."/>
            <person name="Firek B.A."/>
            <person name="Baker R."/>
            <person name="Thomas B.C."/>
            <person name="Morowitz M.J."/>
            <person name="Banfield J.F."/>
        </authorList>
    </citation>
    <scope>NUCLEOTIDE SEQUENCE [LARGE SCALE GENOMIC DNA]</scope>
    <source>
        <strain evidence="4">S2_006_000_R1_57</strain>
    </source>
</reference>
<feature type="transmembrane region" description="Helical" evidence="2">
    <location>
        <begin position="30"/>
        <end position="49"/>
    </location>
</feature>
<dbReference type="InterPro" id="IPR012336">
    <property type="entry name" value="Thioredoxin-like_fold"/>
</dbReference>
<sequence length="263" mass="28879">MKGSSVEKKKNKRRASAPSKYVPSTKKNYGWLWGLLVIVVVAVIIGVGIHMGVKSKDDSADGADITLKNSVVNVSDDYIEFRSKDAKKDAKVVELFEDPRCPLCSELEKTYGKQMADAIESNQVILHVHLMDFLNQSGKTQYSTRANAALVTAALTGDAESAFRFHSILWHTAPAEGQDTVEPSDEDLADKAKRAGIKGDALDKIKSGQYDTMRASKMGNDNMKDLGKRLGKDSGTPAVFTDGKRIDTQKSDWVTSLYSEEKK</sequence>
<evidence type="ECO:0000313" key="5">
    <source>
        <dbReference type="Proteomes" id="UP000248606"/>
    </source>
</evidence>
<evidence type="ECO:0000259" key="3">
    <source>
        <dbReference type="Pfam" id="PF13462"/>
    </source>
</evidence>
<dbReference type="EMBL" id="QFOZ01000010">
    <property type="protein sequence ID" value="PZP88559.1"/>
    <property type="molecule type" value="Genomic_DNA"/>
</dbReference>
<evidence type="ECO:0000256" key="1">
    <source>
        <dbReference type="SAM" id="MobiDB-lite"/>
    </source>
</evidence>
<evidence type="ECO:0000313" key="4">
    <source>
        <dbReference type="EMBL" id="PZP88559.1"/>
    </source>
</evidence>
<feature type="compositionally biased region" description="Basic and acidic residues" evidence="1">
    <location>
        <begin position="222"/>
        <end position="232"/>
    </location>
</feature>
<dbReference type="InterPro" id="IPR036249">
    <property type="entry name" value="Thioredoxin-like_sf"/>
</dbReference>
<keyword evidence="2" id="KW-0812">Transmembrane</keyword>
<organism evidence="4 5">
    <name type="scientific">Lawsonella clevelandensis</name>
    <dbReference type="NCBI Taxonomy" id="1528099"/>
    <lineage>
        <taxon>Bacteria</taxon>
        <taxon>Bacillati</taxon>
        <taxon>Actinomycetota</taxon>
        <taxon>Actinomycetes</taxon>
        <taxon>Mycobacteriales</taxon>
        <taxon>Lawsonellaceae</taxon>
        <taxon>Lawsonella</taxon>
    </lineage>
</organism>
<dbReference type="Pfam" id="PF13462">
    <property type="entry name" value="Thioredoxin_4"/>
    <property type="match status" value="1"/>
</dbReference>
<evidence type="ECO:0000256" key="2">
    <source>
        <dbReference type="SAM" id="Phobius"/>
    </source>
</evidence>
<name>A0A2W5KG77_9ACTN</name>
<keyword evidence="2" id="KW-0472">Membrane</keyword>
<keyword evidence="2" id="KW-1133">Transmembrane helix</keyword>
<dbReference type="Proteomes" id="UP000248606">
    <property type="component" value="Unassembled WGS sequence"/>
</dbReference>
<feature type="region of interest" description="Disordered" evidence="1">
    <location>
        <begin position="215"/>
        <end position="243"/>
    </location>
</feature>
<comment type="caution">
    <text evidence="4">The sequence shown here is derived from an EMBL/GenBank/DDBJ whole genome shotgun (WGS) entry which is preliminary data.</text>
</comment>
<dbReference type="SUPFAM" id="SSF52833">
    <property type="entry name" value="Thioredoxin-like"/>
    <property type="match status" value="1"/>
</dbReference>
<accession>A0A2W5KG77</accession>
<gene>
    <name evidence="4" type="ORF">DI579_05945</name>
</gene>
<dbReference type="Gene3D" id="3.40.30.10">
    <property type="entry name" value="Glutaredoxin"/>
    <property type="match status" value="1"/>
</dbReference>
<feature type="domain" description="Thioredoxin-like fold" evidence="3">
    <location>
        <begin position="88"/>
        <end position="251"/>
    </location>
</feature>
<dbReference type="AlphaFoldDB" id="A0A2W5KG77"/>
<feature type="region of interest" description="Disordered" evidence="1">
    <location>
        <begin position="1"/>
        <end position="22"/>
    </location>
</feature>